<evidence type="ECO:0000313" key="4">
    <source>
        <dbReference type="EMBL" id="MPN01929.1"/>
    </source>
</evidence>
<dbReference type="GO" id="GO:0006633">
    <property type="term" value="P:fatty acid biosynthetic process"/>
    <property type="evidence" value="ECO:0007669"/>
    <property type="project" value="TreeGrafter"/>
</dbReference>
<dbReference type="Pfam" id="PF13561">
    <property type="entry name" value="adh_short_C2"/>
    <property type="match status" value="1"/>
</dbReference>
<dbReference type="EMBL" id="VSSQ01047904">
    <property type="protein sequence ID" value="MPN01929.1"/>
    <property type="molecule type" value="Genomic_DNA"/>
</dbReference>
<dbReference type="AlphaFoldDB" id="A0A645ELC0"/>
<protein>
    <submittedName>
        <fullName evidence="4">Dihydroanticapsin 7-dehydrogenase</fullName>
        <ecNumber evidence="4">1.1.1.385</ecNumber>
    </submittedName>
</protein>
<name>A0A645ELC0_9ZZZZ</name>
<dbReference type="FunFam" id="3.40.50.720:FF:000084">
    <property type="entry name" value="Short-chain dehydrogenase reductase"/>
    <property type="match status" value="1"/>
</dbReference>
<evidence type="ECO:0000256" key="1">
    <source>
        <dbReference type="ARBA" id="ARBA00006484"/>
    </source>
</evidence>
<dbReference type="InterPro" id="IPR002347">
    <property type="entry name" value="SDR_fam"/>
</dbReference>
<evidence type="ECO:0000256" key="3">
    <source>
        <dbReference type="SAM" id="MobiDB-lite"/>
    </source>
</evidence>
<sequence>MGLHGSDIDDSHARQKIRQNPQRRTNRRAKDSPGHPQPDDLIMNNGVFGLEGQKILITGASSGIGRATAQLAAAQGAICIINGRDGTRLDETLSTLEGEGHIAIASDLTPENCSVLVKEAVAKAGLLNGFVHCAGIEKTLPFRMTELSDLHEIMSIDLDSYWEITKEILKKKNHEPQKLSVVAISSVAGQYGAAGKTAYAASKGALISLTKSLSAEYAGQGIRFNCVCPGYVNTPMLGNVKRLYRTEQDFTNAIVKKHLLGLGEPDDVASAVVYLLSVAAKWLTGSVMNVDGGYCV</sequence>
<dbReference type="EC" id="1.1.1.385" evidence="4"/>
<dbReference type="PANTHER" id="PTHR42760:SF133">
    <property type="entry name" value="3-OXOACYL-[ACYL-CARRIER-PROTEIN] REDUCTASE"/>
    <property type="match status" value="1"/>
</dbReference>
<dbReference type="InterPro" id="IPR036291">
    <property type="entry name" value="NAD(P)-bd_dom_sf"/>
</dbReference>
<dbReference type="PROSITE" id="PS00061">
    <property type="entry name" value="ADH_SHORT"/>
    <property type="match status" value="1"/>
</dbReference>
<feature type="compositionally biased region" description="Basic and acidic residues" evidence="3">
    <location>
        <begin position="1"/>
        <end position="13"/>
    </location>
</feature>
<dbReference type="Gene3D" id="3.40.50.720">
    <property type="entry name" value="NAD(P)-binding Rossmann-like Domain"/>
    <property type="match status" value="1"/>
</dbReference>
<proteinExistence type="inferred from homology"/>
<dbReference type="InterPro" id="IPR020904">
    <property type="entry name" value="Sc_DH/Rdtase_CS"/>
</dbReference>
<evidence type="ECO:0000256" key="2">
    <source>
        <dbReference type="ARBA" id="ARBA00023002"/>
    </source>
</evidence>
<reference evidence="4" key="1">
    <citation type="submission" date="2019-08" db="EMBL/GenBank/DDBJ databases">
        <authorList>
            <person name="Kucharzyk K."/>
            <person name="Murdoch R.W."/>
            <person name="Higgins S."/>
            <person name="Loffler F."/>
        </authorList>
    </citation>
    <scope>NUCLEOTIDE SEQUENCE</scope>
</reference>
<dbReference type="PANTHER" id="PTHR42760">
    <property type="entry name" value="SHORT-CHAIN DEHYDROGENASES/REDUCTASES FAMILY MEMBER"/>
    <property type="match status" value="1"/>
</dbReference>
<dbReference type="CDD" id="cd05233">
    <property type="entry name" value="SDR_c"/>
    <property type="match status" value="1"/>
</dbReference>
<accession>A0A645ELC0</accession>
<dbReference type="GO" id="GO:0016616">
    <property type="term" value="F:oxidoreductase activity, acting on the CH-OH group of donors, NAD or NADP as acceptor"/>
    <property type="evidence" value="ECO:0007669"/>
    <property type="project" value="TreeGrafter"/>
</dbReference>
<dbReference type="GO" id="GO:0048038">
    <property type="term" value="F:quinone binding"/>
    <property type="evidence" value="ECO:0007669"/>
    <property type="project" value="TreeGrafter"/>
</dbReference>
<dbReference type="PRINTS" id="PR00081">
    <property type="entry name" value="GDHRDH"/>
</dbReference>
<dbReference type="SUPFAM" id="SSF51735">
    <property type="entry name" value="NAD(P)-binding Rossmann-fold domains"/>
    <property type="match status" value="1"/>
</dbReference>
<gene>
    <name evidence="4" type="primary">bacC_24</name>
    <name evidence="4" type="ORF">SDC9_149142</name>
</gene>
<keyword evidence="2 4" id="KW-0560">Oxidoreductase</keyword>
<comment type="similarity">
    <text evidence="1">Belongs to the short-chain dehydrogenases/reductases (SDR) family.</text>
</comment>
<comment type="caution">
    <text evidence="4">The sequence shown here is derived from an EMBL/GenBank/DDBJ whole genome shotgun (WGS) entry which is preliminary data.</text>
</comment>
<organism evidence="4">
    <name type="scientific">bioreactor metagenome</name>
    <dbReference type="NCBI Taxonomy" id="1076179"/>
    <lineage>
        <taxon>unclassified sequences</taxon>
        <taxon>metagenomes</taxon>
        <taxon>ecological metagenomes</taxon>
    </lineage>
</organism>
<feature type="region of interest" description="Disordered" evidence="3">
    <location>
        <begin position="1"/>
        <end position="41"/>
    </location>
</feature>